<dbReference type="GO" id="GO:0005737">
    <property type="term" value="C:cytoplasm"/>
    <property type="evidence" value="ECO:0007669"/>
    <property type="project" value="UniProtKB-SubCell"/>
</dbReference>
<evidence type="ECO:0000256" key="1">
    <source>
        <dbReference type="ARBA" id="ARBA00004496"/>
    </source>
</evidence>
<dbReference type="Pfam" id="PF10248">
    <property type="entry name" value="Mlf1IP"/>
    <property type="match status" value="1"/>
</dbReference>
<organism evidence="6 7">
    <name type="scientific">Caenorhabditis bovis</name>
    <dbReference type="NCBI Taxonomy" id="2654633"/>
    <lineage>
        <taxon>Eukaryota</taxon>
        <taxon>Metazoa</taxon>
        <taxon>Ecdysozoa</taxon>
        <taxon>Nematoda</taxon>
        <taxon>Chromadorea</taxon>
        <taxon>Rhabditida</taxon>
        <taxon>Rhabditina</taxon>
        <taxon>Rhabditomorpha</taxon>
        <taxon>Rhabditoidea</taxon>
        <taxon>Rhabditidae</taxon>
        <taxon>Peloderinae</taxon>
        <taxon>Caenorhabditis</taxon>
    </lineage>
</organism>
<evidence type="ECO:0000256" key="2">
    <source>
        <dbReference type="ARBA" id="ARBA00008332"/>
    </source>
</evidence>
<keyword evidence="7" id="KW-1185">Reference proteome</keyword>
<proteinExistence type="inferred from homology"/>
<evidence type="ECO:0000256" key="4">
    <source>
        <dbReference type="ARBA" id="ARBA00022553"/>
    </source>
</evidence>
<evidence type="ECO:0000313" key="7">
    <source>
        <dbReference type="Proteomes" id="UP000494206"/>
    </source>
</evidence>
<keyword evidence="4" id="KW-0597">Phosphoprotein</keyword>
<comment type="subcellular location">
    <subcellularLocation>
        <location evidence="1">Cytoplasm</location>
    </subcellularLocation>
</comment>
<comment type="caution">
    <text evidence="6">The sequence shown here is derived from an EMBL/GenBank/DDBJ whole genome shotgun (WGS) entry which is preliminary data.</text>
</comment>
<evidence type="ECO:0000256" key="3">
    <source>
        <dbReference type="ARBA" id="ARBA00022490"/>
    </source>
</evidence>
<gene>
    <name evidence="6" type="ORF">CBOVIS_LOCUS7725</name>
</gene>
<feature type="compositionally biased region" description="Polar residues" evidence="5">
    <location>
        <begin position="186"/>
        <end position="198"/>
    </location>
</feature>
<keyword evidence="3" id="KW-0963">Cytoplasm</keyword>
<comment type="similarity">
    <text evidence="2">Belongs to the MLF family.</text>
</comment>
<protein>
    <recommendedName>
        <fullName evidence="8">Myeloid leukemia factor</fullName>
    </recommendedName>
</protein>
<evidence type="ECO:0000313" key="6">
    <source>
        <dbReference type="EMBL" id="CAB3405540.1"/>
    </source>
</evidence>
<dbReference type="PANTHER" id="PTHR13105">
    <property type="entry name" value="MYELOID LEUKEMIA FACTOR"/>
    <property type="match status" value="1"/>
</dbReference>
<feature type="region of interest" description="Disordered" evidence="5">
    <location>
        <begin position="149"/>
        <end position="173"/>
    </location>
</feature>
<reference evidence="6 7" key="1">
    <citation type="submission" date="2020-04" db="EMBL/GenBank/DDBJ databases">
        <authorList>
            <person name="Laetsch R D."/>
            <person name="Stevens L."/>
            <person name="Kumar S."/>
            <person name="Blaxter L. M."/>
        </authorList>
    </citation>
    <scope>NUCLEOTIDE SEQUENCE [LARGE SCALE GENOMIC DNA]</scope>
</reference>
<dbReference type="Proteomes" id="UP000494206">
    <property type="component" value="Unassembled WGS sequence"/>
</dbReference>
<feature type="compositionally biased region" description="Low complexity" evidence="5">
    <location>
        <begin position="210"/>
        <end position="219"/>
    </location>
</feature>
<dbReference type="EMBL" id="CADEPM010000004">
    <property type="protein sequence ID" value="CAB3405540.1"/>
    <property type="molecule type" value="Genomic_DNA"/>
</dbReference>
<dbReference type="OrthoDB" id="8707547at2759"/>
<feature type="compositionally biased region" description="Basic and acidic residues" evidence="5">
    <location>
        <begin position="149"/>
        <end position="158"/>
    </location>
</feature>
<dbReference type="AlphaFoldDB" id="A0A8S1EZB5"/>
<accession>A0A8S1EZB5</accession>
<feature type="region of interest" description="Disordered" evidence="5">
    <location>
        <begin position="186"/>
        <end position="273"/>
    </location>
</feature>
<evidence type="ECO:0000256" key="5">
    <source>
        <dbReference type="SAM" id="MobiDB-lite"/>
    </source>
</evidence>
<dbReference type="InterPro" id="IPR019376">
    <property type="entry name" value="Myeloid_leukemia_factor"/>
</dbReference>
<evidence type="ECO:0008006" key="8">
    <source>
        <dbReference type="Google" id="ProtNLM"/>
    </source>
</evidence>
<name>A0A8S1EZB5_9PELO</name>
<sequence>MNAMGQMHRQMMQDMDMMMEGMLGRSMGSPFGAFPRLTPFGFGGNPFGAITDGSGHRPSNRRQELEMDPFSGFGGLLGAMANGGLPASGSNMFVHSTVMTMGPDGKPCVEQKTVRKSGDVTETKRKVERDGESTITIGHTIGDRQHIIEKKRDKDGNVRKQQKFRNLDEEQAEEFDREFATRIRSNNGYSSRLPNSSAIEFGSRSHHAPAPRASGSGAPIITLPEEEEGPEVGHSSYSRRNNDGPVIREISDEEAEQSIPKRRRGLFGGFRAE</sequence>